<organism evidence="9 10">
    <name type="scientific">Daphnia galeata</name>
    <dbReference type="NCBI Taxonomy" id="27404"/>
    <lineage>
        <taxon>Eukaryota</taxon>
        <taxon>Metazoa</taxon>
        <taxon>Ecdysozoa</taxon>
        <taxon>Arthropoda</taxon>
        <taxon>Crustacea</taxon>
        <taxon>Branchiopoda</taxon>
        <taxon>Diplostraca</taxon>
        <taxon>Cladocera</taxon>
        <taxon>Anomopoda</taxon>
        <taxon>Daphniidae</taxon>
        <taxon>Daphnia</taxon>
    </lineage>
</organism>
<dbReference type="GO" id="GO:0046872">
    <property type="term" value="F:metal ion binding"/>
    <property type="evidence" value="ECO:0007669"/>
    <property type="project" value="UniProtKB-KW"/>
</dbReference>
<evidence type="ECO:0000256" key="7">
    <source>
        <dbReference type="ARBA" id="ARBA00023242"/>
    </source>
</evidence>
<evidence type="ECO:0000256" key="6">
    <source>
        <dbReference type="ARBA" id="ARBA00022801"/>
    </source>
</evidence>
<dbReference type="EMBL" id="CAKKLH010000009">
    <property type="protein sequence ID" value="CAH0098843.1"/>
    <property type="molecule type" value="Genomic_DNA"/>
</dbReference>
<dbReference type="Proteomes" id="UP000789390">
    <property type="component" value="Unassembled WGS sequence"/>
</dbReference>
<dbReference type="InterPro" id="IPR027806">
    <property type="entry name" value="HARBI1_dom"/>
</dbReference>
<dbReference type="OrthoDB" id="5971912at2759"/>
<comment type="subcellular location">
    <subcellularLocation>
        <location evidence="2">Nucleus</location>
    </subcellularLocation>
</comment>
<keyword evidence="10" id="KW-1185">Reference proteome</keyword>
<keyword evidence="7" id="KW-0539">Nucleus</keyword>
<evidence type="ECO:0000256" key="1">
    <source>
        <dbReference type="ARBA" id="ARBA00001968"/>
    </source>
</evidence>
<name>A0A8J2WES8_9CRUS</name>
<comment type="similarity">
    <text evidence="3">Belongs to the HARBI1 family.</text>
</comment>
<sequence>MEVGIEESNYEYELWIWKVKVVYIMLLLWKVKLSLRKCEVVRRRRPSTGSLWTRLHNTEENRAKHSWYNTILKEAAMHDQDTKYRKCIPLGARLALKLRFLATGDNPRSIGYAFRVGHSTATESVNTITAALIQVLKGDVLKKPSTEEWRTKANELEGRWNFPNCVGAADGKHISIQCPANSVWCLWLSVTLIIVSLWLTLEHTEEKTIEVSKTLPNGKNNLKRIPWSFPDTNPSDYPEMPYGVVADDAFPQEVYMWKPYPGRTTGLMARMGMVYNYRLSRARRTIENAFGIMAARWRVFLKPIPCHPKNVKNLVLAGVVLHNFLSVADPRYGDASYGDRYRNGILSAGQWRKDISEREITTCCFQDLAPKLGQNASNAAKEVRDYQMKYFNAEGIVPWQEDYFTEYE</sequence>
<comment type="caution">
    <text evidence="9">The sequence shown here is derived from an EMBL/GenBank/DDBJ whole genome shotgun (WGS) entry which is preliminary data.</text>
</comment>
<dbReference type="AlphaFoldDB" id="A0A8J2WES8"/>
<dbReference type="Pfam" id="PF13359">
    <property type="entry name" value="DDE_Tnp_4"/>
    <property type="match status" value="1"/>
</dbReference>
<dbReference type="GO" id="GO:0005634">
    <property type="term" value="C:nucleus"/>
    <property type="evidence" value="ECO:0007669"/>
    <property type="project" value="UniProtKB-SubCell"/>
</dbReference>
<dbReference type="InterPro" id="IPR045249">
    <property type="entry name" value="HARBI1-like"/>
</dbReference>
<dbReference type="PANTHER" id="PTHR22930">
    <property type="match status" value="1"/>
</dbReference>
<keyword evidence="6" id="KW-0378">Hydrolase</keyword>
<keyword evidence="4" id="KW-0540">Nuclease</keyword>
<keyword evidence="5" id="KW-0479">Metal-binding</keyword>
<protein>
    <recommendedName>
        <fullName evidence="8">DDE Tnp4 domain-containing protein</fullName>
    </recommendedName>
</protein>
<evidence type="ECO:0000313" key="9">
    <source>
        <dbReference type="EMBL" id="CAH0098843.1"/>
    </source>
</evidence>
<evidence type="ECO:0000256" key="2">
    <source>
        <dbReference type="ARBA" id="ARBA00004123"/>
    </source>
</evidence>
<evidence type="ECO:0000256" key="5">
    <source>
        <dbReference type="ARBA" id="ARBA00022723"/>
    </source>
</evidence>
<accession>A0A8J2WES8</accession>
<feature type="domain" description="DDE Tnp4" evidence="8">
    <location>
        <begin position="242"/>
        <end position="323"/>
    </location>
</feature>
<dbReference type="GO" id="GO:0004518">
    <property type="term" value="F:nuclease activity"/>
    <property type="evidence" value="ECO:0007669"/>
    <property type="project" value="UniProtKB-KW"/>
</dbReference>
<dbReference type="PANTHER" id="PTHR22930:SF269">
    <property type="entry name" value="NUCLEASE HARBI1-LIKE PROTEIN"/>
    <property type="match status" value="1"/>
</dbReference>
<evidence type="ECO:0000259" key="8">
    <source>
        <dbReference type="Pfam" id="PF13359"/>
    </source>
</evidence>
<evidence type="ECO:0000256" key="4">
    <source>
        <dbReference type="ARBA" id="ARBA00022722"/>
    </source>
</evidence>
<gene>
    <name evidence="9" type="ORF">DGAL_LOCUS948</name>
</gene>
<dbReference type="GO" id="GO:0016787">
    <property type="term" value="F:hydrolase activity"/>
    <property type="evidence" value="ECO:0007669"/>
    <property type="project" value="UniProtKB-KW"/>
</dbReference>
<comment type="cofactor">
    <cofactor evidence="1">
        <name>a divalent metal cation</name>
        <dbReference type="ChEBI" id="CHEBI:60240"/>
    </cofactor>
</comment>
<proteinExistence type="inferred from homology"/>
<evidence type="ECO:0000256" key="3">
    <source>
        <dbReference type="ARBA" id="ARBA00006958"/>
    </source>
</evidence>
<evidence type="ECO:0000313" key="10">
    <source>
        <dbReference type="Proteomes" id="UP000789390"/>
    </source>
</evidence>
<reference evidence="9" key="1">
    <citation type="submission" date="2021-11" db="EMBL/GenBank/DDBJ databases">
        <authorList>
            <person name="Schell T."/>
        </authorList>
    </citation>
    <scope>NUCLEOTIDE SEQUENCE</scope>
    <source>
        <strain evidence="9">M5</strain>
    </source>
</reference>